<dbReference type="Gene3D" id="1.10.10.60">
    <property type="entry name" value="Homeodomain-like"/>
    <property type="match status" value="1"/>
</dbReference>
<dbReference type="SUPFAM" id="SSF46689">
    <property type="entry name" value="Homeodomain-like"/>
    <property type="match status" value="1"/>
</dbReference>
<gene>
    <name evidence="4" type="ORF">FME351_LOCUS2754</name>
    <name evidence="7" type="ORF">GRG538_LOCUS19151</name>
    <name evidence="5" type="ORF">KIK155_LOCUS11643</name>
    <name evidence="6" type="ORF">LUA448_LOCUS24631</name>
    <name evidence="10" type="ORF">QYT958_LOCUS15524</name>
    <name evidence="3" type="ORF">TIS948_LOCUS9848</name>
    <name evidence="9" type="ORF">TOA249_LOCUS11972</name>
    <name evidence="8" type="ORF">TSG867_LOCUS1491</name>
</gene>
<dbReference type="EMBL" id="CAJNYV010001856">
    <property type="protein sequence ID" value="CAF3441031.1"/>
    <property type="molecule type" value="Genomic_DNA"/>
</dbReference>
<evidence type="ECO:0000313" key="6">
    <source>
        <dbReference type="EMBL" id="CAF3490505.1"/>
    </source>
</evidence>
<dbReference type="EMBL" id="CAJOBR010002169">
    <property type="protein sequence ID" value="CAF4661647.1"/>
    <property type="molecule type" value="Genomic_DNA"/>
</dbReference>
<dbReference type="AlphaFoldDB" id="A0A817UKP6"/>
<dbReference type="Pfam" id="PF00046">
    <property type="entry name" value="Homeodomain"/>
    <property type="match status" value="1"/>
</dbReference>
<evidence type="ECO:0000313" key="3">
    <source>
        <dbReference type="EMBL" id="CAF3153503.1"/>
    </source>
</evidence>
<evidence type="ECO:0000259" key="2">
    <source>
        <dbReference type="Pfam" id="PF00046"/>
    </source>
</evidence>
<dbReference type="InterPro" id="IPR009057">
    <property type="entry name" value="Homeodomain-like_sf"/>
</dbReference>
<dbReference type="Proteomes" id="UP000663825">
    <property type="component" value="Unassembled WGS sequence"/>
</dbReference>
<dbReference type="Proteomes" id="UP000663869">
    <property type="component" value="Unassembled WGS sequence"/>
</dbReference>
<proteinExistence type="predicted"/>
<dbReference type="InterPro" id="IPR001356">
    <property type="entry name" value="HD"/>
</dbReference>
<comment type="caution">
    <text evidence="4">The sequence shown here is derived from an EMBL/GenBank/DDBJ whole genome shotgun (WGS) entry which is preliminary data.</text>
</comment>
<evidence type="ECO:0000313" key="5">
    <source>
        <dbReference type="EMBL" id="CAF3441031.1"/>
    </source>
</evidence>
<dbReference type="Proteomes" id="UP000663848">
    <property type="component" value="Unassembled WGS sequence"/>
</dbReference>
<accession>A0A817UKP6</accession>
<dbReference type="Proteomes" id="UP000663872">
    <property type="component" value="Unassembled WGS sequence"/>
</dbReference>
<dbReference type="CDD" id="cd00086">
    <property type="entry name" value="homeodomain"/>
    <property type="match status" value="1"/>
</dbReference>
<evidence type="ECO:0000256" key="1">
    <source>
        <dbReference type="RuleBase" id="RU000682"/>
    </source>
</evidence>
<dbReference type="GO" id="GO:0005634">
    <property type="term" value="C:nucleus"/>
    <property type="evidence" value="ECO:0007669"/>
    <property type="project" value="UniProtKB-SubCell"/>
</dbReference>
<dbReference type="EMBL" id="CAJOBS010000663">
    <property type="protein sequence ID" value="CAF4621329.1"/>
    <property type="molecule type" value="Genomic_DNA"/>
</dbReference>
<dbReference type="OrthoDB" id="10003469at2759"/>
<evidence type="ECO:0000313" key="8">
    <source>
        <dbReference type="EMBL" id="CAF4224522.1"/>
    </source>
</evidence>
<evidence type="ECO:0000313" key="11">
    <source>
        <dbReference type="Proteomes" id="UP000663869"/>
    </source>
</evidence>
<name>A0A817UKP6_9BILA</name>
<evidence type="ECO:0000313" key="10">
    <source>
        <dbReference type="EMBL" id="CAF4661647.1"/>
    </source>
</evidence>
<reference evidence="4" key="1">
    <citation type="submission" date="2021-02" db="EMBL/GenBank/DDBJ databases">
        <authorList>
            <person name="Nowell W R."/>
        </authorList>
    </citation>
    <scope>NUCLEOTIDE SEQUENCE</scope>
</reference>
<dbReference type="Proteomes" id="UP000663865">
    <property type="component" value="Unassembled WGS sequence"/>
</dbReference>
<dbReference type="EMBL" id="CAJNXB010001269">
    <property type="protein sequence ID" value="CAF3153503.1"/>
    <property type="molecule type" value="Genomic_DNA"/>
</dbReference>
<dbReference type="GO" id="GO:0003677">
    <property type="term" value="F:DNA binding"/>
    <property type="evidence" value="ECO:0007669"/>
    <property type="project" value="UniProtKB-KW"/>
</dbReference>
<keyword evidence="1" id="KW-0238">DNA-binding</keyword>
<keyword evidence="1" id="KW-0371">Homeobox</keyword>
<dbReference type="EMBL" id="CAJNYU010000157">
    <property type="protein sequence ID" value="CAF3332660.1"/>
    <property type="molecule type" value="Genomic_DNA"/>
</dbReference>
<evidence type="ECO:0000313" key="4">
    <source>
        <dbReference type="EMBL" id="CAF3332660.1"/>
    </source>
</evidence>
<dbReference type="Proteomes" id="UP000663862">
    <property type="component" value="Unassembled WGS sequence"/>
</dbReference>
<dbReference type="EMBL" id="CAJNYT010003123">
    <property type="protein sequence ID" value="CAF3528819.1"/>
    <property type="molecule type" value="Genomic_DNA"/>
</dbReference>
<organism evidence="4 11">
    <name type="scientific">Rotaria socialis</name>
    <dbReference type="NCBI Taxonomy" id="392032"/>
    <lineage>
        <taxon>Eukaryota</taxon>
        <taxon>Metazoa</taxon>
        <taxon>Spiralia</taxon>
        <taxon>Gnathifera</taxon>
        <taxon>Rotifera</taxon>
        <taxon>Eurotatoria</taxon>
        <taxon>Bdelloidea</taxon>
        <taxon>Philodinida</taxon>
        <taxon>Philodinidae</taxon>
        <taxon>Rotaria</taxon>
    </lineage>
</organism>
<dbReference type="EMBL" id="CAJOBQ010000033">
    <property type="protein sequence ID" value="CAF4224522.1"/>
    <property type="molecule type" value="Genomic_DNA"/>
</dbReference>
<evidence type="ECO:0000313" key="7">
    <source>
        <dbReference type="EMBL" id="CAF3528819.1"/>
    </source>
</evidence>
<feature type="domain" description="Homeobox" evidence="2">
    <location>
        <begin position="24"/>
        <end position="58"/>
    </location>
</feature>
<comment type="subcellular location">
    <subcellularLocation>
        <location evidence="1">Nucleus</location>
    </subcellularLocation>
</comment>
<protein>
    <recommendedName>
        <fullName evidence="2">Homeobox domain-containing protein</fullName>
    </recommendedName>
</protein>
<dbReference type="Proteomes" id="UP000663833">
    <property type="component" value="Unassembled WGS sequence"/>
</dbReference>
<sequence length="92" mass="11012">MVHEDFIRQFFAERAAQFVQVEKKFTNEQIQYLRQYYTTNKCPGIDEIVEIANHLNINNFIYRIYLLNWFCGALIDEIAVQQRRYEATITAA</sequence>
<evidence type="ECO:0000313" key="9">
    <source>
        <dbReference type="EMBL" id="CAF4621329.1"/>
    </source>
</evidence>
<dbReference type="EMBL" id="CAJNYD010003258">
    <property type="protein sequence ID" value="CAF3490505.1"/>
    <property type="molecule type" value="Genomic_DNA"/>
</dbReference>
<dbReference type="Proteomes" id="UP000663838">
    <property type="component" value="Unassembled WGS sequence"/>
</dbReference>
<keyword evidence="1" id="KW-0539">Nucleus</keyword>